<proteinExistence type="predicted"/>
<keyword evidence="2" id="KW-0949">S-adenosyl-L-methionine</keyword>
<evidence type="ECO:0000256" key="3">
    <source>
        <dbReference type="ARBA" id="ARBA00022723"/>
    </source>
</evidence>
<dbReference type="PROSITE" id="PS51918">
    <property type="entry name" value="RADICAL_SAM"/>
    <property type="match status" value="1"/>
</dbReference>
<gene>
    <name evidence="7" type="ORF">IG616_01880</name>
</gene>
<dbReference type="PANTHER" id="PTHR43409">
    <property type="entry name" value="ANAEROBIC MAGNESIUM-PROTOPORPHYRIN IX MONOMETHYL ESTER CYCLASE-RELATED"/>
    <property type="match status" value="1"/>
</dbReference>
<dbReference type="Gene3D" id="3.80.30.20">
    <property type="entry name" value="tm_1862 like domain"/>
    <property type="match status" value="1"/>
</dbReference>
<evidence type="ECO:0000256" key="4">
    <source>
        <dbReference type="ARBA" id="ARBA00023004"/>
    </source>
</evidence>
<accession>A0ABR9CHF6</accession>
<dbReference type="SMART" id="SM00729">
    <property type="entry name" value="Elp3"/>
    <property type="match status" value="1"/>
</dbReference>
<evidence type="ECO:0000256" key="2">
    <source>
        <dbReference type="ARBA" id="ARBA00022691"/>
    </source>
</evidence>
<dbReference type="Pfam" id="PF04055">
    <property type="entry name" value="Radical_SAM"/>
    <property type="match status" value="1"/>
</dbReference>
<evidence type="ECO:0000313" key="7">
    <source>
        <dbReference type="EMBL" id="MBD8890281.1"/>
    </source>
</evidence>
<keyword evidence="4" id="KW-0408">Iron</keyword>
<dbReference type="InterPro" id="IPR051198">
    <property type="entry name" value="BchE-like"/>
</dbReference>
<dbReference type="SFLD" id="SFLDS00029">
    <property type="entry name" value="Radical_SAM"/>
    <property type="match status" value="1"/>
</dbReference>
<comment type="caution">
    <text evidence="7">The sequence shown here is derived from an EMBL/GenBank/DDBJ whole genome shotgun (WGS) entry which is preliminary data.</text>
</comment>
<name>A0ABR9CHF6_9HYPH</name>
<dbReference type="SUPFAM" id="SSF102114">
    <property type="entry name" value="Radical SAM enzymes"/>
    <property type="match status" value="1"/>
</dbReference>
<dbReference type="InterPro" id="IPR006638">
    <property type="entry name" value="Elp3/MiaA/NifB-like_rSAM"/>
</dbReference>
<dbReference type="InterPro" id="IPR023404">
    <property type="entry name" value="rSAM_horseshoe"/>
</dbReference>
<keyword evidence="5" id="KW-0411">Iron-sulfur</keyword>
<reference evidence="8" key="1">
    <citation type="submission" date="2020-09" db="EMBL/GenBank/DDBJ databases">
        <title>The genome sequence of strain Labrenzia suaedae 4C16A.</title>
        <authorList>
            <person name="Liu Y."/>
        </authorList>
    </citation>
    <scope>NUCLEOTIDE SEQUENCE [LARGE SCALE GENOMIC DNA]</scope>
    <source>
        <strain evidence="8">4C16A</strain>
    </source>
</reference>
<evidence type="ECO:0000259" key="6">
    <source>
        <dbReference type="PROSITE" id="PS51918"/>
    </source>
</evidence>
<protein>
    <submittedName>
        <fullName evidence="7">Radical SAM protein</fullName>
    </submittedName>
</protein>
<evidence type="ECO:0000256" key="1">
    <source>
        <dbReference type="ARBA" id="ARBA00001966"/>
    </source>
</evidence>
<sequence length="594" mass="68334">MTVQDFHFVMIKPTHYDDDGYPIQWLRSAIPSNTLACLNGLAEAARSRSALGEDVRIHLHTYDETNTRVRPEAIARMISRSGGKALIALVGVQSNQFPRAMDIARKFIAHDLIVAIGGFHVSGCMSMLSEMPEDLRQALDLGISLFAGEAEQLRLDDLLRDAFNGTLQPVYNFMNDLPSLEGEPTPILPSKHIQFTAGSHSSFDLGRGCPFQCSFCTIINVQGRKSRFRSADDLERIIRDNYSQKINRFFITDDNFARNRHWEELFDRLIKLREEDGFDIKFIIQVDTLCHRIENFIGKATRAGVNRVFIGLENINPDNLLAAKKRQNKITEYRDMLQAWRDHGATTYAGYIIGFPGDTKDSVLRDVEIIKKELPLDLLEFFYLTPLPGSEDHKVLLEKGIWMDPDLNKYDLNHRVTHHPRMSDEEWEDTYRAAWDSYYGEEHVTTVLRRAAAHPRGRPGNKLFLMMWFYLMVRFEGVHPLEGGYFRIKVRKDRRSGLPVEPTLRFYPRYIAESAGKHWHYLMTVWRFYRRYRAIKKDPNRKVYTDLALQRDGAEGVANLSMVTETRGGVEAVAKANRDAALSQRVKDRAKTAI</sequence>
<dbReference type="SFLD" id="SFLDG01082">
    <property type="entry name" value="B12-binding_domain_containing"/>
    <property type="match status" value="1"/>
</dbReference>
<organism evidence="7 8">
    <name type="scientific">Roseibium litorale</name>
    <dbReference type="NCBI Taxonomy" id="2803841"/>
    <lineage>
        <taxon>Bacteria</taxon>
        <taxon>Pseudomonadati</taxon>
        <taxon>Pseudomonadota</taxon>
        <taxon>Alphaproteobacteria</taxon>
        <taxon>Hyphomicrobiales</taxon>
        <taxon>Stappiaceae</taxon>
        <taxon>Roseibium</taxon>
    </lineage>
</organism>
<evidence type="ECO:0000313" key="8">
    <source>
        <dbReference type="Proteomes" id="UP000632063"/>
    </source>
</evidence>
<reference evidence="7 8" key="2">
    <citation type="journal article" date="2021" name="Int. J. Syst. Evol. Microbiol.">
        <title>Roseibium litorale sp. nov., isolated from a tidal flat sediment and proposal for the reclassification of Labrenzia polysiphoniae as Roseibium polysiphoniae comb. nov.</title>
        <authorList>
            <person name="Liu Y."/>
            <person name="Pei T."/>
            <person name="Du J."/>
            <person name="Chao M."/>
            <person name="Deng M.R."/>
            <person name="Zhu H."/>
        </authorList>
    </citation>
    <scope>NUCLEOTIDE SEQUENCE [LARGE SCALE GENOMIC DNA]</scope>
    <source>
        <strain evidence="7 8">4C16A</strain>
    </source>
</reference>
<comment type="cofactor">
    <cofactor evidence="1">
        <name>[4Fe-4S] cluster</name>
        <dbReference type="ChEBI" id="CHEBI:49883"/>
    </cofactor>
</comment>
<dbReference type="PANTHER" id="PTHR43409:SF7">
    <property type="entry name" value="BLL1977 PROTEIN"/>
    <property type="match status" value="1"/>
</dbReference>
<keyword evidence="3" id="KW-0479">Metal-binding</keyword>
<feature type="domain" description="Radical SAM core" evidence="6">
    <location>
        <begin position="195"/>
        <end position="429"/>
    </location>
</feature>
<dbReference type="EMBL" id="JACYXI010000001">
    <property type="protein sequence ID" value="MBD8890281.1"/>
    <property type="molecule type" value="Genomic_DNA"/>
</dbReference>
<dbReference type="RefSeq" id="WP_192145839.1">
    <property type="nucleotide sequence ID" value="NZ_JACYXI010000001.1"/>
</dbReference>
<dbReference type="CDD" id="cd01335">
    <property type="entry name" value="Radical_SAM"/>
    <property type="match status" value="1"/>
</dbReference>
<dbReference type="InterPro" id="IPR058240">
    <property type="entry name" value="rSAM_sf"/>
</dbReference>
<dbReference type="InterPro" id="IPR007197">
    <property type="entry name" value="rSAM"/>
</dbReference>
<evidence type="ECO:0000256" key="5">
    <source>
        <dbReference type="ARBA" id="ARBA00023014"/>
    </source>
</evidence>
<keyword evidence="8" id="KW-1185">Reference proteome</keyword>
<dbReference type="Proteomes" id="UP000632063">
    <property type="component" value="Unassembled WGS sequence"/>
</dbReference>